<dbReference type="Proteomes" id="UP000828390">
    <property type="component" value="Unassembled WGS sequence"/>
</dbReference>
<dbReference type="EMBL" id="JAIWYP010000008">
    <property type="protein sequence ID" value="KAH3781777.1"/>
    <property type="molecule type" value="Genomic_DNA"/>
</dbReference>
<proteinExistence type="predicted"/>
<name>A0A9D4IQY9_DREPO</name>
<gene>
    <name evidence="1" type="ORF">DPMN_159681</name>
</gene>
<dbReference type="PANTHER" id="PTHR37162:SF1">
    <property type="entry name" value="BED-TYPE DOMAIN-CONTAINING PROTEIN"/>
    <property type="match status" value="1"/>
</dbReference>
<protein>
    <submittedName>
        <fullName evidence="1">Uncharacterized protein</fullName>
    </submittedName>
</protein>
<sequence>MVLELVTHVQDVSGIDVAAKNKWRWDWITNTPLEECISKAKEDGTAWCSICRKTIKYGSSGKKALFKHVDSPPHQASKRSIQTNYNIGGYLKGAEQPGDHVRPVVPVNQRATQLEAMVLGFVAENDLPFTITSGLLDLMKAGAKDKKALGEVKLTRQTASYKMVHGVSKTLTDSLAERFNQTLFS</sequence>
<keyword evidence="2" id="KW-1185">Reference proteome</keyword>
<dbReference type="AlphaFoldDB" id="A0A9D4IQY9"/>
<reference evidence="1" key="1">
    <citation type="journal article" date="2019" name="bioRxiv">
        <title>The Genome of the Zebra Mussel, Dreissena polymorpha: A Resource for Invasive Species Research.</title>
        <authorList>
            <person name="McCartney M.A."/>
            <person name="Auch B."/>
            <person name="Kono T."/>
            <person name="Mallez S."/>
            <person name="Zhang Y."/>
            <person name="Obille A."/>
            <person name="Becker A."/>
            <person name="Abrahante J.E."/>
            <person name="Garbe J."/>
            <person name="Badalamenti J.P."/>
            <person name="Herman A."/>
            <person name="Mangelson H."/>
            <person name="Liachko I."/>
            <person name="Sullivan S."/>
            <person name="Sone E.D."/>
            <person name="Koren S."/>
            <person name="Silverstein K.A.T."/>
            <person name="Beckman K.B."/>
            <person name="Gohl D.M."/>
        </authorList>
    </citation>
    <scope>NUCLEOTIDE SEQUENCE</scope>
    <source>
        <strain evidence="1">Duluth1</strain>
        <tissue evidence="1">Whole animal</tissue>
    </source>
</reference>
<accession>A0A9D4IQY9</accession>
<dbReference type="PANTHER" id="PTHR37162">
    <property type="entry name" value="HAT FAMILY DIMERISATION DOMAINCONTAINING PROTEIN-RELATED"/>
    <property type="match status" value="1"/>
</dbReference>
<comment type="caution">
    <text evidence="1">The sequence shown here is derived from an EMBL/GenBank/DDBJ whole genome shotgun (WGS) entry which is preliminary data.</text>
</comment>
<evidence type="ECO:0000313" key="2">
    <source>
        <dbReference type="Proteomes" id="UP000828390"/>
    </source>
</evidence>
<evidence type="ECO:0000313" key="1">
    <source>
        <dbReference type="EMBL" id="KAH3781777.1"/>
    </source>
</evidence>
<reference evidence="1" key="2">
    <citation type="submission" date="2020-11" db="EMBL/GenBank/DDBJ databases">
        <authorList>
            <person name="McCartney M.A."/>
            <person name="Auch B."/>
            <person name="Kono T."/>
            <person name="Mallez S."/>
            <person name="Becker A."/>
            <person name="Gohl D.M."/>
            <person name="Silverstein K.A.T."/>
            <person name="Koren S."/>
            <person name="Bechman K.B."/>
            <person name="Herman A."/>
            <person name="Abrahante J.E."/>
            <person name="Garbe J."/>
        </authorList>
    </citation>
    <scope>NUCLEOTIDE SEQUENCE</scope>
    <source>
        <strain evidence="1">Duluth1</strain>
        <tissue evidence="1">Whole animal</tissue>
    </source>
</reference>
<organism evidence="1 2">
    <name type="scientific">Dreissena polymorpha</name>
    <name type="common">Zebra mussel</name>
    <name type="synonym">Mytilus polymorpha</name>
    <dbReference type="NCBI Taxonomy" id="45954"/>
    <lineage>
        <taxon>Eukaryota</taxon>
        <taxon>Metazoa</taxon>
        <taxon>Spiralia</taxon>
        <taxon>Lophotrochozoa</taxon>
        <taxon>Mollusca</taxon>
        <taxon>Bivalvia</taxon>
        <taxon>Autobranchia</taxon>
        <taxon>Heteroconchia</taxon>
        <taxon>Euheterodonta</taxon>
        <taxon>Imparidentia</taxon>
        <taxon>Neoheterodontei</taxon>
        <taxon>Myida</taxon>
        <taxon>Dreissenoidea</taxon>
        <taxon>Dreissenidae</taxon>
        <taxon>Dreissena</taxon>
    </lineage>
</organism>